<comment type="catalytic activity">
    <reaction evidence="1">
        <text>a purine D-ribonucleoside + phosphate = a purine nucleobase + alpha-D-ribose 1-phosphate</text>
        <dbReference type="Rhea" id="RHEA:19805"/>
        <dbReference type="ChEBI" id="CHEBI:26386"/>
        <dbReference type="ChEBI" id="CHEBI:43474"/>
        <dbReference type="ChEBI" id="CHEBI:57720"/>
        <dbReference type="ChEBI" id="CHEBI:142355"/>
        <dbReference type="EC" id="2.4.2.1"/>
    </reaction>
</comment>
<dbReference type="Proteomes" id="UP000182114">
    <property type="component" value="Unassembled WGS sequence"/>
</dbReference>
<dbReference type="GO" id="GO:0009032">
    <property type="term" value="F:thymidine phosphorylase activity"/>
    <property type="evidence" value="ECO:0007669"/>
    <property type="project" value="RHEA"/>
</dbReference>
<comment type="catalytic activity">
    <reaction evidence="1">
        <text>cytidine + phosphate = cytosine + alpha-D-ribose 1-phosphate</text>
        <dbReference type="Rhea" id="RHEA:52540"/>
        <dbReference type="ChEBI" id="CHEBI:16040"/>
        <dbReference type="ChEBI" id="CHEBI:17562"/>
        <dbReference type="ChEBI" id="CHEBI:43474"/>
        <dbReference type="ChEBI" id="CHEBI:57720"/>
        <dbReference type="EC" id="2.4.2.2"/>
    </reaction>
</comment>
<reference evidence="3" key="1">
    <citation type="submission" date="2016-10" db="EMBL/GenBank/DDBJ databases">
        <authorList>
            <person name="Varghese N."/>
            <person name="Submissions S."/>
        </authorList>
    </citation>
    <scope>NUCLEOTIDE SEQUENCE [LARGE SCALE GENOMIC DNA]</scope>
    <source>
        <strain evidence="3">DSM 24729</strain>
    </source>
</reference>
<dbReference type="EMBL" id="FNBD01000006">
    <property type="protein sequence ID" value="SDF02106.1"/>
    <property type="molecule type" value="Genomic_DNA"/>
</dbReference>
<dbReference type="PANTHER" id="PTHR36540">
    <property type="entry name" value="PYRIMIDINE/PURINE NUCLEOSIDE PHOSPHORYLASE"/>
    <property type="match status" value="1"/>
</dbReference>
<evidence type="ECO:0000256" key="1">
    <source>
        <dbReference type="HAMAP-Rule" id="MF_01537"/>
    </source>
</evidence>
<keyword evidence="3" id="KW-1185">Reference proteome</keyword>
<comment type="function">
    <text evidence="1">Catalyzes the phosphorolysis of diverse nucleosides, yielding D-ribose 1-phosphate and the respective free bases. Can use uridine, adenosine, guanosine, cytidine, thymidine, inosine and xanthosine as substrates. Also catalyzes the reverse reactions.</text>
</comment>
<dbReference type="GO" id="GO:0004731">
    <property type="term" value="F:purine-nucleoside phosphorylase activity"/>
    <property type="evidence" value="ECO:0007669"/>
    <property type="project" value="UniProtKB-UniRule"/>
</dbReference>
<comment type="catalytic activity">
    <reaction evidence="1">
        <text>thymidine + phosphate = 2-deoxy-alpha-D-ribose 1-phosphate + thymine</text>
        <dbReference type="Rhea" id="RHEA:16037"/>
        <dbReference type="ChEBI" id="CHEBI:17748"/>
        <dbReference type="ChEBI" id="CHEBI:17821"/>
        <dbReference type="ChEBI" id="CHEBI:43474"/>
        <dbReference type="ChEBI" id="CHEBI:57259"/>
        <dbReference type="EC" id="2.4.2.2"/>
    </reaction>
</comment>
<dbReference type="PANTHER" id="PTHR36540:SF1">
    <property type="entry name" value="PYRIMIDINE_PURINE NUCLEOSIDE PHOSPHORYLASE"/>
    <property type="match status" value="1"/>
</dbReference>
<organism evidence="2 3">
    <name type="scientific">Cellulophaga baltica</name>
    <dbReference type="NCBI Taxonomy" id="76594"/>
    <lineage>
        <taxon>Bacteria</taxon>
        <taxon>Pseudomonadati</taxon>
        <taxon>Bacteroidota</taxon>
        <taxon>Flavobacteriia</taxon>
        <taxon>Flavobacteriales</taxon>
        <taxon>Flavobacteriaceae</taxon>
        <taxon>Cellulophaga</taxon>
    </lineage>
</organism>
<dbReference type="InterPro" id="IPR009664">
    <property type="entry name" value="Ppnp"/>
</dbReference>
<sequence length="93" mass="10395">MFKTNTYFEDKVVSIAFKNTEGRATVGVMAPGAYTFGTTTVEHMTVISGSMEVKLKDATVWSTYTPYQTFKVDANSSFDVKVTEDTSYKCVYE</sequence>
<accession>A0A1G7HP71</accession>
<dbReference type="InterPro" id="IPR014710">
    <property type="entry name" value="RmlC-like_jellyroll"/>
</dbReference>
<evidence type="ECO:0000313" key="3">
    <source>
        <dbReference type="Proteomes" id="UP000182114"/>
    </source>
</evidence>
<dbReference type="RefSeq" id="WP_074538510.1">
    <property type="nucleotide sequence ID" value="NZ_FNBD01000006.1"/>
</dbReference>
<comment type="catalytic activity">
    <reaction evidence="1">
        <text>uridine + phosphate = alpha-D-ribose 1-phosphate + uracil</text>
        <dbReference type="Rhea" id="RHEA:24388"/>
        <dbReference type="ChEBI" id="CHEBI:16704"/>
        <dbReference type="ChEBI" id="CHEBI:17568"/>
        <dbReference type="ChEBI" id="CHEBI:43474"/>
        <dbReference type="ChEBI" id="CHEBI:57720"/>
        <dbReference type="EC" id="2.4.2.2"/>
    </reaction>
</comment>
<protein>
    <recommendedName>
        <fullName evidence="1">Pyrimidine/purine nucleoside phosphorylase</fullName>
        <ecNumber evidence="1">2.4.2.1</ecNumber>
        <ecNumber evidence="1">2.4.2.2</ecNumber>
    </recommendedName>
    <alternativeName>
        <fullName evidence="1">Adenosine phosphorylase</fullName>
    </alternativeName>
    <alternativeName>
        <fullName evidence="1">Cytidine phosphorylase</fullName>
    </alternativeName>
    <alternativeName>
        <fullName evidence="1">Guanosine phosphorylase</fullName>
    </alternativeName>
    <alternativeName>
        <fullName evidence="1">Inosine phosphorylase</fullName>
    </alternativeName>
    <alternativeName>
        <fullName evidence="1">Thymidine phosphorylase</fullName>
    </alternativeName>
    <alternativeName>
        <fullName evidence="1">Uridine phosphorylase</fullName>
    </alternativeName>
    <alternativeName>
        <fullName evidence="1">Xanthosine phosphorylase</fullName>
    </alternativeName>
</protein>
<dbReference type="eggNOG" id="COG3123">
    <property type="taxonomic scope" value="Bacteria"/>
</dbReference>
<comment type="similarity">
    <text evidence="1">Belongs to the nucleoside phosphorylase PpnP family.</text>
</comment>
<dbReference type="FunFam" id="2.60.120.10:FF:000016">
    <property type="entry name" value="Pyrimidine/purine nucleoside phosphorylase"/>
    <property type="match status" value="1"/>
</dbReference>
<comment type="catalytic activity">
    <reaction evidence="1">
        <text>guanosine + phosphate = alpha-D-ribose 1-phosphate + guanine</text>
        <dbReference type="Rhea" id="RHEA:13233"/>
        <dbReference type="ChEBI" id="CHEBI:16235"/>
        <dbReference type="ChEBI" id="CHEBI:16750"/>
        <dbReference type="ChEBI" id="CHEBI:43474"/>
        <dbReference type="ChEBI" id="CHEBI:57720"/>
        <dbReference type="EC" id="2.4.2.1"/>
    </reaction>
</comment>
<keyword evidence="1" id="KW-0328">Glycosyltransferase</keyword>
<dbReference type="GO" id="GO:0004850">
    <property type="term" value="F:uridine phosphorylase activity"/>
    <property type="evidence" value="ECO:0007669"/>
    <property type="project" value="RHEA"/>
</dbReference>
<dbReference type="GO" id="GO:0005829">
    <property type="term" value="C:cytosol"/>
    <property type="evidence" value="ECO:0007669"/>
    <property type="project" value="TreeGrafter"/>
</dbReference>
<comment type="catalytic activity">
    <reaction evidence="1">
        <text>adenosine + phosphate = alpha-D-ribose 1-phosphate + adenine</text>
        <dbReference type="Rhea" id="RHEA:27642"/>
        <dbReference type="ChEBI" id="CHEBI:16335"/>
        <dbReference type="ChEBI" id="CHEBI:16708"/>
        <dbReference type="ChEBI" id="CHEBI:43474"/>
        <dbReference type="ChEBI" id="CHEBI:57720"/>
        <dbReference type="EC" id="2.4.2.1"/>
    </reaction>
</comment>
<dbReference type="EC" id="2.4.2.2" evidence="1"/>
<keyword evidence="1" id="KW-0808">Transferase</keyword>
<gene>
    <name evidence="1" type="primary">ppnP</name>
    <name evidence="2" type="ORF">SAMN04487992_106188</name>
</gene>
<dbReference type="Gene3D" id="2.60.120.10">
    <property type="entry name" value="Jelly Rolls"/>
    <property type="match status" value="1"/>
</dbReference>
<dbReference type="EC" id="2.4.2.1" evidence="1"/>
<dbReference type="Pfam" id="PF06865">
    <property type="entry name" value="Ppnp"/>
    <property type="match status" value="1"/>
</dbReference>
<comment type="catalytic activity">
    <reaction evidence="1">
        <text>inosine + phosphate = alpha-D-ribose 1-phosphate + hypoxanthine</text>
        <dbReference type="Rhea" id="RHEA:27646"/>
        <dbReference type="ChEBI" id="CHEBI:17368"/>
        <dbReference type="ChEBI" id="CHEBI:17596"/>
        <dbReference type="ChEBI" id="CHEBI:43474"/>
        <dbReference type="ChEBI" id="CHEBI:57720"/>
        <dbReference type="EC" id="2.4.2.1"/>
    </reaction>
</comment>
<dbReference type="AlphaFoldDB" id="A0A1G7HP71"/>
<name>A0A1G7HP71_9FLAO</name>
<dbReference type="SUPFAM" id="SSF51182">
    <property type="entry name" value="RmlC-like cupins"/>
    <property type="match status" value="1"/>
</dbReference>
<dbReference type="HAMAP" id="MF_01537">
    <property type="entry name" value="Nucleos_phosphorylase_PpnP"/>
    <property type="match status" value="1"/>
</dbReference>
<evidence type="ECO:0000313" key="2">
    <source>
        <dbReference type="EMBL" id="SDF02106.1"/>
    </source>
</evidence>
<comment type="catalytic activity">
    <reaction evidence="1">
        <text>xanthosine + phosphate = alpha-D-ribose 1-phosphate + xanthine</text>
        <dbReference type="Rhea" id="RHEA:27638"/>
        <dbReference type="ChEBI" id="CHEBI:17712"/>
        <dbReference type="ChEBI" id="CHEBI:18107"/>
        <dbReference type="ChEBI" id="CHEBI:43474"/>
        <dbReference type="ChEBI" id="CHEBI:57720"/>
        <dbReference type="EC" id="2.4.2.1"/>
    </reaction>
</comment>
<dbReference type="GO" id="GO:0047975">
    <property type="term" value="F:guanosine phosphorylase activity"/>
    <property type="evidence" value="ECO:0007669"/>
    <property type="project" value="RHEA"/>
</dbReference>
<dbReference type="InterPro" id="IPR011051">
    <property type="entry name" value="RmlC_Cupin_sf"/>
</dbReference>
<proteinExistence type="inferred from homology"/>